<name>A0ACB8G6L1_9SAUR</name>
<comment type="caution">
    <text evidence="1">The sequence shown here is derived from an EMBL/GenBank/DDBJ whole genome shotgun (WGS) entry which is preliminary data.</text>
</comment>
<sequence>MAGRSSLEELELTGEEARRLREAFRDEGFRSLFAEYAAELADPAQRAVYEAEVVALERQRGVEARFLHPAPGWVLRTSQAGSRRCYLNVCGNALVGRPEARRAPGGACWSLPHCLSPGREELGRGPGAPRRLVYDVVFHPDALRLAARSARFRRLVDETALEAVERRFSPGLDRANAVPLRGTKYKGVPQATLLRTPLPGGAPPEAGGEGGSPLPPFPTPYAYPPPAPGPEPAAPTAPTAPTAPRWTLRQRCYVDLQDYRCSRDSAPSPVPRELEVAVELPLLSSAAQAQLEVRGRELRLDSRRPAAAYRLRLPLPYPVDEDGGRAAFDKSRRRLVVTLPVRPREEGQGPGGEQQQQDPPASGRSPSSPAEQPGPLTHVAANHVQLPACAEESGPAADRGGEGATAAEACPGPLAGHLGSALEPLGDLETAAPGAADSNLCDRSPGASASEGGGGGDKGHEAGPIPLDPQVCVGRSLELPVCCSITSPPPPPGTEVGPCATMDLEKCPAVTDVVPSPELGDATLPATVDATIPATHLCGVDSNQPVTKTCQNSSTPEGGVETCTSTDVSGYSGSCSSPVVLASSNAAPVVDVSVTAASFTNSPPGSPLLSRTGAVVDPKSAINSSSSPDSPEPPSSPAPPLLCPPFQCTQDEEALTLLLQVPDIDPHSLKGEVDTNHYRVSFVSKDSVPYTLLLHFPPENKLTSPETGISVSLNNAVIHLTKAPETAGLWTKLYFGLNEDSLQTSEGD</sequence>
<gene>
    <name evidence="1" type="ORF">K3G42_033420</name>
</gene>
<proteinExistence type="predicted"/>
<evidence type="ECO:0000313" key="1">
    <source>
        <dbReference type="EMBL" id="KAH8015159.1"/>
    </source>
</evidence>
<organism evidence="1 2">
    <name type="scientific">Sphaerodactylus townsendi</name>
    <dbReference type="NCBI Taxonomy" id="933632"/>
    <lineage>
        <taxon>Eukaryota</taxon>
        <taxon>Metazoa</taxon>
        <taxon>Chordata</taxon>
        <taxon>Craniata</taxon>
        <taxon>Vertebrata</taxon>
        <taxon>Euteleostomi</taxon>
        <taxon>Lepidosauria</taxon>
        <taxon>Squamata</taxon>
        <taxon>Bifurcata</taxon>
        <taxon>Gekkota</taxon>
        <taxon>Sphaerodactylidae</taxon>
        <taxon>Sphaerodactylus</taxon>
    </lineage>
</organism>
<accession>A0ACB8G6L1</accession>
<protein>
    <submittedName>
        <fullName evidence="1">Uncharacterized protein</fullName>
    </submittedName>
</protein>
<dbReference type="Proteomes" id="UP000827872">
    <property type="component" value="Linkage Group LG02"/>
</dbReference>
<keyword evidence="2" id="KW-1185">Reference proteome</keyword>
<evidence type="ECO:0000313" key="2">
    <source>
        <dbReference type="Proteomes" id="UP000827872"/>
    </source>
</evidence>
<reference evidence="1" key="1">
    <citation type="submission" date="2021-08" db="EMBL/GenBank/DDBJ databases">
        <title>The first chromosome-level gecko genome reveals the dynamic sex chromosomes of Neotropical dwarf geckos (Sphaerodactylidae: Sphaerodactylus).</title>
        <authorList>
            <person name="Pinto B.J."/>
            <person name="Keating S.E."/>
            <person name="Gamble T."/>
        </authorList>
    </citation>
    <scope>NUCLEOTIDE SEQUENCE</scope>
    <source>
        <strain evidence="1">TG3544</strain>
    </source>
</reference>
<dbReference type="EMBL" id="CM037615">
    <property type="protein sequence ID" value="KAH8015159.1"/>
    <property type="molecule type" value="Genomic_DNA"/>
</dbReference>